<dbReference type="GO" id="GO:0001717">
    <property type="term" value="P:conversion of seryl-tRNAsec to selenocys-tRNAsec"/>
    <property type="evidence" value="ECO:0007669"/>
    <property type="project" value="InterPro"/>
</dbReference>
<dbReference type="SUPFAM" id="SSF52540">
    <property type="entry name" value="P-loop containing nucleoside triphosphate hydrolases"/>
    <property type="match status" value="1"/>
</dbReference>
<dbReference type="Gene3D" id="1.10.12.40">
    <property type="match status" value="1"/>
</dbReference>
<evidence type="ECO:0000313" key="3">
    <source>
        <dbReference type="EMBL" id="MBP2201710.1"/>
    </source>
</evidence>
<dbReference type="Gene3D" id="3.40.50.300">
    <property type="entry name" value="P-loop containing nucleotide triphosphate hydrolases"/>
    <property type="match status" value="1"/>
</dbReference>
<keyword evidence="1" id="KW-0547">Nucleotide-binding</keyword>
<keyword evidence="3" id="KW-0418">Kinase</keyword>
<name>A0A8J7S1L6_METVO</name>
<dbReference type="GO" id="GO:0043915">
    <property type="term" value="F:L-seryl-tRNA(Sec) kinase activity"/>
    <property type="evidence" value="ECO:0007669"/>
    <property type="project" value="UniProtKB-EC"/>
</dbReference>
<sequence>MLIMLVGLPSVGKSTFSKNLSKKLIERNIDNIILGTDLIRESFPVWKENYEDYIKKMNNYLISEALDEGFTVIVDDTNYYNSKRRDLIHMANLKDKNCISIYLKAPLEVLLARNIARGAKIPNSVIEDMYLKFDEMGTKYKWDKPDLEIDTHLEAINFDEIIDKIFKLDDEKSSIKSTFKSKDIENSDNNDNYNFKNKLDVETRHIIGEFIKNNKNLSKEKIKRLSNYRKNYIKNLKDIEKDGIIIKNEKEFNEYILTLLEEFKSEIKKFI</sequence>
<dbReference type="Pfam" id="PF08433">
    <property type="entry name" value="KTI12"/>
    <property type="match status" value="1"/>
</dbReference>
<evidence type="ECO:0000256" key="2">
    <source>
        <dbReference type="ARBA" id="ARBA00022840"/>
    </source>
</evidence>
<dbReference type="Proteomes" id="UP000740329">
    <property type="component" value="Unassembled WGS sequence"/>
</dbReference>
<dbReference type="InterPro" id="IPR020024">
    <property type="entry name" value="L-seryl-tRNA_Sec_kinase_arc"/>
</dbReference>
<gene>
    <name evidence="3" type="ORF">J3E07_001135</name>
</gene>
<keyword evidence="2" id="KW-0067">ATP-binding</keyword>
<comment type="caution">
    <text evidence="3">The sequence shown here is derived from an EMBL/GenBank/DDBJ whole genome shotgun (WGS) entry which is preliminary data.</text>
</comment>
<protein>
    <submittedName>
        <fullName evidence="3">O-phosphoseryl-tRNA(Sec) kinase</fullName>
        <ecNumber evidence="3">2.7.1.164</ecNumber>
    </submittedName>
</protein>
<reference evidence="3" key="1">
    <citation type="submission" date="2021-03" db="EMBL/GenBank/DDBJ databases">
        <title>Genomic Encyclopedia of Type Strains, Phase IV (KMG-V): Genome sequencing to study the core and pangenomes of soil and plant-associated prokaryotes.</title>
        <authorList>
            <person name="Whitman W."/>
        </authorList>
    </citation>
    <scope>NUCLEOTIDE SEQUENCE</scope>
    <source>
        <strain evidence="3">C4</strain>
    </source>
</reference>
<organism evidence="3 4">
    <name type="scientific">Methanococcus voltae</name>
    <dbReference type="NCBI Taxonomy" id="2188"/>
    <lineage>
        <taxon>Archaea</taxon>
        <taxon>Methanobacteriati</taxon>
        <taxon>Methanobacteriota</taxon>
        <taxon>Methanomada group</taxon>
        <taxon>Methanococci</taxon>
        <taxon>Methanococcales</taxon>
        <taxon>Methanococcaceae</taxon>
        <taxon>Methanococcus</taxon>
    </lineage>
</organism>
<dbReference type="PANTHER" id="PTHR12435">
    <property type="match status" value="1"/>
</dbReference>
<dbReference type="GO" id="GO:0005524">
    <property type="term" value="F:ATP binding"/>
    <property type="evidence" value="ECO:0007669"/>
    <property type="project" value="UniProtKB-KW"/>
</dbReference>
<accession>A0A8J7S1L6</accession>
<dbReference type="InterPro" id="IPR013641">
    <property type="entry name" value="KTI12/PSTK"/>
</dbReference>
<dbReference type="AlphaFoldDB" id="A0A8J7S1L6"/>
<dbReference type="EMBL" id="JAGGMV010000003">
    <property type="protein sequence ID" value="MBP2201710.1"/>
    <property type="molecule type" value="Genomic_DNA"/>
</dbReference>
<keyword evidence="3" id="KW-0808">Transferase</keyword>
<dbReference type="InterPro" id="IPR027417">
    <property type="entry name" value="P-loop_NTPase"/>
</dbReference>
<proteinExistence type="predicted"/>
<evidence type="ECO:0000256" key="1">
    <source>
        <dbReference type="ARBA" id="ARBA00022741"/>
    </source>
</evidence>
<dbReference type="EC" id="2.7.1.164" evidence="3"/>
<dbReference type="RefSeq" id="WP_209591191.1">
    <property type="nucleotide sequence ID" value="NZ_JAGGMV010000003.1"/>
</dbReference>
<dbReference type="NCBIfam" id="TIGR03574">
    <property type="entry name" value="selen_PSTK"/>
    <property type="match status" value="1"/>
</dbReference>
<evidence type="ECO:0000313" key="4">
    <source>
        <dbReference type="Proteomes" id="UP000740329"/>
    </source>
</evidence>